<organism evidence="7 8">
    <name type="scientific">Octopus sinensis</name>
    <name type="common">East Asian common octopus</name>
    <dbReference type="NCBI Taxonomy" id="2607531"/>
    <lineage>
        <taxon>Eukaryota</taxon>
        <taxon>Metazoa</taxon>
        <taxon>Spiralia</taxon>
        <taxon>Lophotrochozoa</taxon>
        <taxon>Mollusca</taxon>
        <taxon>Cephalopoda</taxon>
        <taxon>Coleoidea</taxon>
        <taxon>Octopodiformes</taxon>
        <taxon>Octopoda</taxon>
        <taxon>Incirrata</taxon>
        <taxon>Octopodidae</taxon>
        <taxon>Octopus</taxon>
    </lineage>
</organism>
<sequence length="299" mass="33687">MATGKSSRKVPKLPENLALLPSEQKEFEKFANVESTKVTGRGVVYLGRIPYGFFENQMRAYFSQFGKVTRLRLSRSKRTGKSKGFAFIEFLSEDVAKIVAGTMNNYLLLENLLKCRFIPPEEVKVNLFKGCNRKFSAPKSHIISRDRHNSAKSTKVIRYKTIRSLKKLNKRVEKLKDIGIEFDSSNLEKSIMTSLDKQLKSVAKKETDDSSEMKTDESTLSAVDASHSTNEGDSTTGGSILLLEDNPSDDEIQIKTPPNCVKLSKLNQLSKKELRKVKTVKTAKAPSFKLFPKPKKVKE</sequence>
<dbReference type="Gene3D" id="3.30.70.330">
    <property type="match status" value="1"/>
</dbReference>
<evidence type="ECO:0000256" key="1">
    <source>
        <dbReference type="ARBA" id="ARBA00004604"/>
    </source>
</evidence>
<evidence type="ECO:0000313" key="8">
    <source>
        <dbReference type="RefSeq" id="XP_029635386.1"/>
    </source>
</evidence>
<dbReference type="SMART" id="SM00360">
    <property type="entry name" value="RRM"/>
    <property type="match status" value="1"/>
</dbReference>
<dbReference type="Pfam" id="PF00076">
    <property type="entry name" value="RRM_1"/>
    <property type="match status" value="1"/>
</dbReference>
<accession>A0A6P7SBM4</accession>
<feature type="compositionally biased region" description="Polar residues" evidence="5">
    <location>
        <begin position="218"/>
        <end position="238"/>
    </location>
</feature>
<evidence type="ECO:0000256" key="5">
    <source>
        <dbReference type="SAM" id="MobiDB-lite"/>
    </source>
</evidence>
<evidence type="ECO:0000256" key="3">
    <source>
        <dbReference type="ARBA" id="ARBA00023242"/>
    </source>
</evidence>
<dbReference type="CDD" id="cd12307">
    <property type="entry name" value="RRM_NIFK_like"/>
    <property type="match status" value="1"/>
</dbReference>
<dbReference type="PROSITE" id="PS50102">
    <property type="entry name" value="RRM"/>
    <property type="match status" value="1"/>
</dbReference>
<evidence type="ECO:0000259" key="6">
    <source>
        <dbReference type="PROSITE" id="PS50102"/>
    </source>
</evidence>
<keyword evidence="7" id="KW-1185">Reference proteome</keyword>
<dbReference type="SUPFAM" id="SSF54928">
    <property type="entry name" value="RNA-binding domain, RBD"/>
    <property type="match status" value="1"/>
</dbReference>
<dbReference type="Proteomes" id="UP000515154">
    <property type="component" value="Linkage group LG4"/>
</dbReference>
<dbReference type="RefSeq" id="XP_029635386.1">
    <property type="nucleotide sequence ID" value="XM_029779526.2"/>
</dbReference>
<dbReference type="InterPro" id="IPR000504">
    <property type="entry name" value="RRM_dom"/>
</dbReference>
<keyword evidence="3" id="KW-0539">Nucleus</keyword>
<gene>
    <name evidence="8" type="primary">LOC115210793</name>
</gene>
<dbReference type="GO" id="GO:0005730">
    <property type="term" value="C:nucleolus"/>
    <property type="evidence" value="ECO:0007669"/>
    <property type="project" value="UniProtKB-SubCell"/>
</dbReference>
<dbReference type="InterPro" id="IPR012677">
    <property type="entry name" value="Nucleotide-bd_a/b_plait_sf"/>
</dbReference>
<feature type="compositionally biased region" description="Basic and acidic residues" evidence="5">
    <location>
        <begin position="204"/>
        <end position="217"/>
    </location>
</feature>
<evidence type="ECO:0000256" key="4">
    <source>
        <dbReference type="PROSITE-ProRule" id="PRU00176"/>
    </source>
</evidence>
<comment type="subcellular location">
    <subcellularLocation>
        <location evidence="1">Nucleus</location>
        <location evidence="1">Nucleolus</location>
    </subcellularLocation>
</comment>
<dbReference type="AlphaFoldDB" id="A0A6P7SBM4"/>
<dbReference type="InterPro" id="IPR035979">
    <property type="entry name" value="RBD_domain_sf"/>
</dbReference>
<feature type="region of interest" description="Disordered" evidence="5">
    <location>
        <begin position="204"/>
        <end position="242"/>
    </location>
</feature>
<proteinExistence type="predicted"/>
<evidence type="ECO:0000313" key="7">
    <source>
        <dbReference type="Proteomes" id="UP000515154"/>
    </source>
</evidence>
<feature type="domain" description="RRM" evidence="6">
    <location>
        <begin position="42"/>
        <end position="130"/>
    </location>
</feature>
<evidence type="ECO:0000256" key="2">
    <source>
        <dbReference type="ARBA" id="ARBA00022884"/>
    </source>
</evidence>
<protein>
    <submittedName>
        <fullName evidence="8">MKI67 FHA domain-interacting nucleolar phosphoprotein-like</fullName>
    </submittedName>
</protein>
<reference evidence="8" key="1">
    <citation type="submission" date="2025-08" db="UniProtKB">
        <authorList>
            <consortium name="RefSeq"/>
        </authorList>
    </citation>
    <scope>IDENTIFICATION</scope>
</reference>
<dbReference type="PANTHER" id="PTHR46754">
    <property type="entry name" value="MKI67 FHA DOMAIN-INTERACTING NUCLEOLAR PHOSPHOPROTEIN"/>
    <property type="match status" value="1"/>
</dbReference>
<dbReference type="GO" id="GO:0003723">
    <property type="term" value="F:RNA binding"/>
    <property type="evidence" value="ECO:0007669"/>
    <property type="project" value="UniProtKB-UniRule"/>
</dbReference>
<name>A0A6P7SBM4_9MOLL</name>
<keyword evidence="2 4" id="KW-0694">RNA-binding</keyword>
<dbReference type="KEGG" id="osn:115210793"/>